<feature type="transmembrane region" description="Helical" evidence="7">
    <location>
        <begin position="135"/>
        <end position="158"/>
    </location>
</feature>
<feature type="transmembrane region" description="Helical" evidence="7">
    <location>
        <begin position="85"/>
        <end position="102"/>
    </location>
</feature>
<dbReference type="PANTHER" id="PTHR30065:SF1">
    <property type="entry name" value="SURFACE PRESENTATION OF ANTIGENS PROTEIN SPAR"/>
    <property type="match status" value="1"/>
</dbReference>
<gene>
    <name evidence="8" type="ORF">PIN31115_04506</name>
</gene>
<dbReference type="PANTHER" id="PTHR30065">
    <property type="entry name" value="FLAGELLAR BIOSYNTHETIC PROTEIN FLIR"/>
    <property type="match status" value="1"/>
</dbReference>
<accession>A0A5E4YIP6</accession>
<dbReference type="InterPro" id="IPR006304">
    <property type="entry name" value="T3SS_SpaR/YscT"/>
</dbReference>
<evidence type="ECO:0000256" key="5">
    <source>
        <dbReference type="ARBA" id="ARBA00022989"/>
    </source>
</evidence>
<reference evidence="8 9" key="1">
    <citation type="submission" date="2019-08" db="EMBL/GenBank/DDBJ databases">
        <authorList>
            <person name="Peeters C."/>
        </authorList>
    </citation>
    <scope>NUCLEOTIDE SEQUENCE [LARGE SCALE GENOMIC DNA]</scope>
    <source>
        <strain evidence="8 9">LMG 31115</strain>
    </source>
</reference>
<protein>
    <submittedName>
        <fullName evidence="8">EscT/YscT/HrcT family type III secretion system export apparatus protein</fullName>
    </submittedName>
</protein>
<sequence>MFEFTLPWLGEMNLKVFLTAWSLSVPRILGMSLLLPVLGAQSFPGLLRTGISAGFALVIVPLVAKQLPQTGFDTLTLMGLCLKECLIGLMLGFLFSVPFWAMEALGFLIDNQCGATISATLNPFAGHDTSTLGALYAQAFVAFFVASGGLTLVMGLLYETYRLWPVESFVPRLSLSDAPVWLGILNGTMALALTLAAPAMLLMYLAELGLALISSFVPQLQVFFIAMPIKCALALFVLAVYGANLFSYINEDITGLRDALPRLARLMGAP</sequence>
<evidence type="ECO:0000256" key="4">
    <source>
        <dbReference type="ARBA" id="ARBA00022692"/>
    </source>
</evidence>
<feature type="transmembrane region" description="Helical" evidence="7">
    <location>
        <begin position="45"/>
        <end position="64"/>
    </location>
</feature>
<evidence type="ECO:0000313" key="8">
    <source>
        <dbReference type="EMBL" id="VVE48158.1"/>
    </source>
</evidence>
<feature type="transmembrane region" description="Helical" evidence="7">
    <location>
        <begin position="16"/>
        <end position="39"/>
    </location>
</feature>
<dbReference type="PRINTS" id="PR00953">
    <property type="entry name" value="TYPE3IMRPROT"/>
</dbReference>
<dbReference type="Proteomes" id="UP000333828">
    <property type="component" value="Unassembled WGS sequence"/>
</dbReference>
<evidence type="ECO:0000256" key="6">
    <source>
        <dbReference type="ARBA" id="ARBA00023136"/>
    </source>
</evidence>
<evidence type="ECO:0000256" key="1">
    <source>
        <dbReference type="ARBA" id="ARBA00004651"/>
    </source>
</evidence>
<evidence type="ECO:0000256" key="7">
    <source>
        <dbReference type="RuleBase" id="RU362072"/>
    </source>
</evidence>
<evidence type="ECO:0000313" key="9">
    <source>
        <dbReference type="Proteomes" id="UP000333828"/>
    </source>
</evidence>
<comment type="similarity">
    <text evidence="2 7">Belongs to the FliR/MopE/SpaR family.</text>
</comment>
<keyword evidence="6 7" id="KW-0472">Membrane</keyword>
<organism evidence="8 9">
    <name type="scientific">Pandoraea iniqua</name>
    <dbReference type="NCBI Taxonomy" id="2508288"/>
    <lineage>
        <taxon>Bacteria</taxon>
        <taxon>Pseudomonadati</taxon>
        <taxon>Pseudomonadota</taxon>
        <taxon>Betaproteobacteria</taxon>
        <taxon>Burkholderiales</taxon>
        <taxon>Burkholderiaceae</taxon>
        <taxon>Pandoraea</taxon>
    </lineage>
</organism>
<dbReference type="NCBIfam" id="TIGR01401">
    <property type="entry name" value="fliR_like_III"/>
    <property type="match status" value="1"/>
</dbReference>
<dbReference type="Pfam" id="PF01311">
    <property type="entry name" value="Bac_export_1"/>
    <property type="match status" value="1"/>
</dbReference>
<name>A0A5E4YIP6_9BURK</name>
<dbReference type="InterPro" id="IPR002010">
    <property type="entry name" value="T3SS_IM_R"/>
</dbReference>
<dbReference type="AlphaFoldDB" id="A0A5E4YIP6"/>
<dbReference type="GO" id="GO:0006605">
    <property type="term" value="P:protein targeting"/>
    <property type="evidence" value="ECO:0007669"/>
    <property type="project" value="UniProtKB-UniRule"/>
</dbReference>
<dbReference type="GO" id="GO:0005886">
    <property type="term" value="C:plasma membrane"/>
    <property type="evidence" value="ECO:0007669"/>
    <property type="project" value="UniProtKB-SubCell"/>
</dbReference>
<evidence type="ECO:0000256" key="3">
    <source>
        <dbReference type="ARBA" id="ARBA00022475"/>
    </source>
</evidence>
<evidence type="ECO:0000256" key="2">
    <source>
        <dbReference type="ARBA" id="ARBA00009772"/>
    </source>
</evidence>
<feature type="transmembrane region" description="Helical" evidence="7">
    <location>
        <begin position="222"/>
        <end position="241"/>
    </location>
</feature>
<proteinExistence type="inferred from homology"/>
<keyword evidence="4 7" id="KW-0812">Transmembrane</keyword>
<keyword evidence="9" id="KW-1185">Reference proteome</keyword>
<keyword evidence="5 7" id="KW-1133">Transmembrane helix</keyword>
<comment type="subcellular location">
    <subcellularLocation>
        <location evidence="1 7">Cell membrane</location>
        <topology evidence="1 7">Multi-pass membrane protein</topology>
    </subcellularLocation>
</comment>
<dbReference type="RefSeq" id="WP_150685980.1">
    <property type="nucleotide sequence ID" value="NZ_CABPSI010000005.1"/>
</dbReference>
<feature type="transmembrane region" description="Helical" evidence="7">
    <location>
        <begin position="179"/>
        <end position="202"/>
    </location>
</feature>
<dbReference type="EMBL" id="CABPSI010000005">
    <property type="protein sequence ID" value="VVE48158.1"/>
    <property type="molecule type" value="Genomic_DNA"/>
</dbReference>
<keyword evidence="3 7" id="KW-1003">Cell membrane</keyword>